<evidence type="ECO:0000313" key="4">
    <source>
        <dbReference type="Proteomes" id="UP000282454"/>
    </source>
</evidence>
<proteinExistence type="predicted"/>
<reference evidence="3 4" key="1">
    <citation type="submission" date="2018-10" db="EMBL/GenBank/DDBJ databases">
        <title>Genomic Encyclopedia of Archaeal and Bacterial Type Strains, Phase II (KMG-II): from individual species to whole genera.</title>
        <authorList>
            <person name="Goeker M."/>
        </authorList>
    </citation>
    <scope>NUCLEOTIDE SEQUENCE [LARGE SCALE GENOMIC DNA]</scope>
    <source>
        <strain evidence="3 4">DSM 45657</strain>
    </source>
</reference>
<feature type="domain" description="SWIM-type" evidence="2">
    <location>
        <begin position="150"/>
        <end position="185"/>
    </location>
</feature>
<accession>A0A421B3R2</accession>
<dbReference type="OrthoDB" id="188274at2"/>
<comment type="caution">
    <text evidence="3">The sequence shown here is derived from an EMBL/GenBank/DDBJ whole genome shotgun (WGS) entry which is preliminary data.</text>
</comment>
<dbReference type="PROSITE" id="PS50966">
    <property type="entry name" value="ZF_SWIM"/>
    <property type="match status" value="1"/>
</dbReference>
<evidence type="ECO:0000259" key="2">
    <source>
        <dbReference type="PROSITE" id="PS50966"/>
    </source>
</evidence>
<evidence type="ECO:0000313" key="3">
    <source>
        <dbReference type="EMBL" id="RLK58965.1"/>
    </source>
</evidence>
<evidence type="ECO:0000256" key="1">
    <source>
        <dbReference type="PROSITE-ProRule" id="PRU00325"/>
    </source>
</evidence>
<dbReference type="AlphaFoldDB" id="A0A421B3R2"/>
<dbReference type="EMBL" id="RCDD01000002">
    <property type="protein sequence ID" value="RLK58965.1"/>
    <property type="molecule type" value="Genomic_DNA"/>
</dbReference>
<dbReference type="RefSeq" id="WP_121391875.1">
    <property type="nucleotide sequence ID" value="NZ_RCDD01000002.1"/>
</dbReference>
<name>A0A421B3R2_9PSEU</name>
<keyword evidence="1" id="KW-0863">Zinc-finger</keyword>
<keyword evidence="1" id="KW-0862">Zinc</keyword>
<dbReference type="GO" id="GO:0008270">
    <property type="term" value="F:zinc ion binding"/>
    <property type="evidence" value="ECO:0007669"/>
    <property type="project" value="UniProtKB-KW"/>
</dbReference>
<dbReference type="PANTHER" id="PTHR38133">
    <property type="entry name" value="SLR1429 PROTEIN"/>
    <property type="match status" value="1"/>
</dbReference>
<dbReference type="InterPro" id="IPR007527">
    <property type="entry name" value="Znf_SWIM"/>
</dbReference>
<dbReference type="Proteomes" id="UP000282454">
    <property type="component" value="Unassembled WGS sequence"/>
</dbReference>
<organism evidence="3 4">
    <name type="scientific">Actinokineospora cianjurensis</name>
    <dbReference type="NCBI Taxonomy" id="585224"/>
    <lineage>
        <taxon>Bacteria</taxon>
        <taxon>Bacillati</taxon>
        <taxon>Actinomycetota</taxon>
        <taxon>Actinomycetes</taxon>
        <taxon>Pseudonocardiales</taxon>
        <taxon>Pseudonocardiaceae</taxon>
        <taxon>Actinokineospora</taxon>
    </lineage>
</organism>
<gene>
    <name evidence="3" type="ORF">CLV68_3446</name>
</gene>
<sequence>MNDDDEYLAALFADEDDDEVDEDETPVHAVTFPAFEPHRRYGKKFADTWWGNAWTESMEDTALDREQLRRGRAHALAGYVGPITVSQGRVSATVHDGDHTHPFTTVVRVAELTEVGWDRFLDQTARRAGHVAALLDRDMPRELVSAAADAGVRLLPDFDDLEPECTCPEWNSPCGHAAALAYQVSWLLDRDPFVLLLVRGRDETDLMAQLHRRNSRAGAARAATVPVGVCAVEAWAAEPASLPEPPGPLLAPARPLAPLLADVEMVSPVVDDALVVLAADAACRAADLLAGGAWEVADHWSDAVRLAARARDVLDEAAAAALVESAAAASGRPDEFTAAVSYSVRQ</sequence>
<dbReference type="PANTHER" id="PTHR38133:SF1">
    <property type="entry name" value="SLR1429 PROTEIN"/>
    <property type="match status" value="1"/>
</dbReference>
<protein>
    <submittedName>
        <fullName evidence="3">Putative Zn finger protein</fullName>
    </submittedName>
</protein>
<keyword evidence="1" id="KW-0479">Metal-binding</keyword>
<dbReference type="Pfam" id="PF04434">
    <property type="entry name" value="SWIM"/>
    <property type="match status" value="1"/>
</dbReference>
<keyword evidence="4" id="KW-1185">Reference proteome</keyword>